<keyword evidence="2" id="KW-1185">Reference proteome</keyword>
<dbReference type="Gene3D" id="3.80.10.10">
    <property type="entry name" value="Ribonuclease Inhibitor"/>
    <property type="match status" value="2"/>
</dbReference>
<evidence type="ECO:0000313" key="1">
    <source>
        <dbReference type="EMBL" id="ERJ94958.1"/>
    </source>
</evidence>
<dbReference type="OrthoDB" id="1824119at2"/>
<proteinExistence type="predicted"/>
<reference evidence="1 2" key="1">
    <citation type="submission" date="2013-07" db="EMBL/GenBank/DDBJ databases">
        <authorList>
            <person name="Weinstock G."/>
            <person name="Sodergren E."/>
            <person name="Wylie T."/>
            <person name="Fulton L."/>
            <person name="Fulton R."/>
            <person name="Fronick C."/>
            <person name="O'Laughlin M."/>
            <person name="Godfrey J."/>
            <person name="Miner T."/>
            <person name="Herter B."/>
            <person name="Appelbaum E."/>
            <person name="Cordes M."/>
            <person name="Lek S."/>
            <person name="Wollam A."/>
            <person name="Pepin K.H."/>
            <person name="Palsikar V.B."/>
            <person name="Mitreva M."/>
            <person name="Wilson R.K."/>
        </authorList>
    </citation>
    <scope>NUCLEOTIDE SEQUENCE [LARGE SCALE GENOMIC DNA]</scope>
    <source>
        <strain evidence="1 2">ATCC 27760</strain>
    </source>
</reference>
<dbReference type="PANTHER" id="PTHR45661">
    <property type="entry name" value="SURFACE ANTIGEN"/>
    <property type="match status" value="1"/>
</dbReference>
<dbReference type="AlphaFoldDB" id="U2M6K6"/>
<evidence type="ECO:0000313" key="2">
    <source>
        <dbReference type="Proteomes" id="UP000016662"/>
    </source>
</evidence>
<dbReference type="Gene3D" id="1.10.1330.10">
    <property type="entry name" value="Dockerin domain"/>
    <property type="match status" value="1"/>
</dbReference>
<dbReference type="PATRIC" id="fig|411473.3.peg.1453"/>
<dbReference type="Pfam" id="PF13306">
    <property type="entry name" value="LRR_5"/>
    <property type="match status" value="2"/>
</dbReference>
<dbReference type="InterPro" id="IPR053139">
    <property type="entry name" value="Surface_bspA-like"/>
</dbReference>
<dbReference type="eggNOG" id="COG5492">
    <property type="taxonomic scope" value="Bacteria"/>
</dbReference>
<dbReference type="EMBL" id="AWVF01000226">
    <property type="protein sequence ID" value="ERJ94958.1"/>
    <property type="molecule type" value="Genomic_DNA"/>
</dbReference>
<comment type="caution">
    <text evidence="1">The sequence shown here is derived from an EMBL/GenBank/DDBJ whole genome shotgun (WGS) entry which is preliminary data.</text>
</comment>
<name>U2M6K6_9FIRM</name>
<dbReference type="PANTHER" id="PTHR45661:SF3">
    <property type="entry name" value="IG-LIKE DOMAIN-CONTAINING PROTEIN"/>
    <property type="match status" value="1"/>
</dbReference>
<protein>
    <recommendedName>
        <fullName evidence="3">Dockerin type I repeat-containing domain protein</fullName>
    </recommendedName>
</protein>
<dbReference type="Proteomes" id="UP000016662">
    <property type="component" value="Unassembled WGS sequence"/>
</dbReference>
<dbReference type="InterPro" id="IPR032675">
    <property type="entry name" value="LRR_dom_sf"/>
</dbReference>
<sequence>MKHCVKPADRFFTALTKHWDRKAGEGSLRKIGRKSLFVLLALLLVIGCFSGMCPVSAAGSADLKIYQDTIYYTVSAMHEVTIKSARSAVTEAVIPAELDGCPVTEIGEYAFKDCTRLKRVVLPDTIRRIGEFAFKDCSRLTELSIPDTVSEIGWGIVQGTSWLENQTSDFVSAGQGILLAYTGTEKDVTVPDTVRAVGGYAFDGCTTVETVQLPSSLRSIDAFAFSNCINLRQVQIANGLESIGEYAFHWCVSLEQIELPDSVKNVGGHGFSYCRSLRKVRLSQAMTQISNTLFQGCSSLTEIELPENIKTIYNYAFDGCAALQKIVLPAAVEEIGASAFSGCGSLEQLVILNPACRIYDTEQTVSSSTCINGFANSTAEIYARKYSRQFRPIDRQRGDMDGDGSLDTSDLFLLLYLCACRGAGVQTNPTSVELYCADYNADGKIDNLDVYDLMMHLAKVGAGLAEK</sequence>
<dbReference type="InterPro" id="IPR018247">
    <property type="entry name" value="EF_Hand_1_Ca_BS"/>
</dbReference>
<dbReference type="SUPFAM" id="SSF52058">
    <property type="entry name" value="L domain-like"/>
    <property type="match status" value="2"/>
</dbReference>
<dbReference type="STRING" id="411473.RUMCAL_01777"/>
<dbReference type="GO" id="GO:0000272">
    <property type="term" value="P:polysaccharide catabolic process"/>
    <property type="evidence" value="ECO:0007669"/>
    <property type="project" value="InterPro"/>
</dbReference>
<dbReference type="CDD" id="cd14256">
    <property type="entry name" value="Dockerin_I"/>
    <property type="match status" value="1"/>
</dbReference>
<dbReference type="InterPro" id="IPR036439">
    <property type="entry name" value="Dockerin_dom_sf"/>
</dbReference>
<dbReference type="PROSITE" id="PS00018">
    <property type="entry name" value="EF_HAND_1"/>
    <property type="match status" value="2"/>
</dbReference>
<evidence type="ECO:0008006" key="3">
    <source>
        <dbReference type="Google" id="ProtNLM"/>
    </source>
</evidence>
<gene>
    <name evidence="1" type="ORF">RUMCAL_01777</name>
</gene>
<organism evidence="1 2">
    <name type="scientific">Ruminococcus callidus ATCC 27760</name>
    <dbReference type="NCBI Taxonomy" id="411473"/>
    <lineage>
        <taxon>Bacteria</taxon>
        <taxon>Bacillati</taxon>
        <taxon>Bacillota</taxon>
        <taxon>Clostridia</taxon>
        <taxon>Eubacteriales</taxon>
        <taxon>Oscillospiraceae</taxon>
        <taxon>Ruminococcus</taxon>
    </lineage>
</organism>
<dbReference type="SUPFAM" id="SSF63446">
    <property type="entry name" value="Type I dockerin domain"/>
    <property type="match status" value="1"/>
</dbReference>
<dbReference type="InterPro" id="IPR026906">
    <property type="entry name" value="LRR_5"/>
</dbReference>
<accession>U2M6K6</accession>
<dbReference type="HOGENOM" id="CLU_585106_0_0_9"/>